<dbReference type="AlphaFoldDB" id="A0A6C0DZI6"/>
<keyword evidence="1" id="KW-0472">Membrane</keyword>
<evidence type="ECO:0000256" key="1">
    <source>
        <dbReference type="SAM" id="Phobius"/>
    </source>
</evidence>
<organism evidence="2">
    <name type="scientific">viral metagenome</name>
    <dbReference type="NCBI Taxonomy" id="1070528"/>
    <lineage>
        <taxon>unclassified sequences</taxon>
        <taxon>metagenomes</taxon>
        <taxon>organismal metagenomes</taxon>
    </lineage>
</organism>
<sequence>MVFLIIYAVVISFSFLSWIFFEIRKRIPLKVGDPFTVSSLIKEENDIGGLPPLRRRPAYDDRVIDTITHKNTSNTFIVTKKAINISGETVYTFVDSAQPERTQFWNLVKPKQNWVSFFFNPLKFDLKDYIHNSASDYEIEIHKLPWFERLGCYGM</sequence>
<feature type="transmembrane region" description="Helical" evidence="1">
    <location>
        <begin position="6"/>
        <end position="23"/>
    </location>
</feature>
<name>A0A6C0DZI6_9ZZZZ</name>
<proteinExistence type="predicted"/>
<evidence type="ECO:0000313" key="2">
    <source>
        <dbReference type="EMBL" id="QHT21862.1"/>
    </source>
</evidence>
<keyword evidence="1" id="KW-1133">Transmembrane helix</keyword>
<accession>A0A6C0DZI6</accession>
<reference evidence="2" key="1">
    <citation type="journal article" date="2020" name="Nature">
        <title>Giant virus diversity and host interactions through global metagenomics.</title>
        <authorList>
            <person name="Schulz F."/>
            <person name="Roux S."/>
            <person name="Paez-Espino D."/>
            <person name="Jungbluth S."/>
            <person name="Walsh D.A."/>
            <person name="Denef V.J."/>
            <person name="McMahon K.D."/>
            <person name="Konstantinidis K.T."/>
            <person name="Eloe-Fadrosh E.A."/>
            <person name="Kyrpides N.C."/>
            <person name="Woyke T."/>
        </authorList>
    </citation>
    <scope>NUCLEOTIDE SEQUENCE</scope>
    <source>
        <strain evidence="2">GVMAG-M-3300023179-103</strain>
    </source>
</reference>
<dbReference type="EMBL" id="MN739697">
    <property type="protein sequence ID" value="QHT21862.1"/>
    <property type="molecule type" value="Genomic_DNA"/>
</dbReference>
<protein>
    <submittedName>
        <fullName evidence="2">Uncharacterized protein</fullName>
    </submittedName>
</protein>
<keyword evidence="1" id="KW-0812">Transmembrane</keyword>